<evidence type="ECO:0000256" key="1">
    <source>
        <dbReference type="SAM" id="MobiDB-lite"/>
    </source>
</evidence>
<comment type="caution">
    <text evidence="2">The sequence shown here is derived from an EMBL/GenBank/DDBJ whole genome shotgun (WGS) entry which is preliminary data.</text>
</comment>
<feature type="compositionally biased region" description="Polar residues" evidence="1">
    <location>
        <begin position="120"/>
        <end position="130"/>
    </location>
</feature>
<feature type="region of interest" description="Disordered" evidence="1">
    <location>
        <begin position="86"/>
        <end position="130"/>
    </location>
</feature>
<keyword evidence="3" id="KW-1185">Reference proteome</keyword>
<dbReference type="AlphaFoldDB" id="A0A8J7WKL5"/>
<accession>A0A8J7WKL5</accession>
<dbReference type="EMBL" id="JAGSXH010000013">
    <property type="protein sequence ID" value="MBS2962600.1"/>
    <property type="molecule type" value="Genomic_DNA"/>
</dbReference>
<dbReference type="Proteomes" id="UP000677913">
    <property type="component" value="Unassembled WGS sequence"/>
</dbReference>
<sequence>MSTSMSQIWHDSLDELEQAVAPIKHLFGQHQAAFDAAVKDLRDKADAEVSHLVGDAEAAGKTVLGEAEAAAAPLVTEAEQAAADLTHTAAADLHDVVGSNSTPGPAPEPTGSGVAAAPQSAEQSTPETAA</sequence>
<organism evidence="2 3">
    <name type="scientific">Actinocrinis puniceicyclus</name>
    <dbReference type="NCBI Taxonomy" id="977794"/>
    <lineage>
        <taxon>Bacteria</taxon>
        <taxon>Bacillati</taxon>
        <taxon>Actinomycetota</taxon>
        <taxon>Actinomycetes</taxon>
        <taxon>Catenulisporales</taxon>
        <taxon>Actinospicaceae</taxon>
        <taxon>Actinocrinis</taxon>
    </lineage>
</organism>
<protein>
    <submittedName>
        <fullName evidence="2">Uncharacterized protein</fullName>
    </submittedName>
</protein>
<name>A0A8J7WKL5_9ACTN</name>
<evidence type="ECO:0000313" key="2">
    <source>
        <dbReference type="EMBL" id="MBS2962600.1"/>
    </source>
</evidence>
<proteinExistence type="predicted"/>
<evidence type="ECO:0000313" key="3">
    <source>
        <dbReference type="Proteomes" id="UP000677913"/>
    </source>
</evidence>
<gene>
    <name evidence="2" type="ORF">KGA66_06045</name>
</gene>
<dbReference type="RefSeq" id="WP_211465434.1">
    <property type="nucleotide sequence ID" value="NZ_JAGSXH010000013.1"/>
</dbReference>
<reference evidence="2" key="1">
    <citation type="submission" date="2021-04" db="EMBL/GenBank/DDBJ databases">
        <title>Genome based classification of Actinospica acidithermotolerans sp. nov., an actinobacterium isolated from an Indonesian hot spring.</title>
        <authorList>
            <person name="Kusuma A.B."/>
            <person name="Putra K.E."/>
            <person name="Nafisah S."/>
            <person name="Loh J."/>
            <person name="Nouioui I."/>
            <person name="Goodfellow M."/>
        </authorList>
    </citation>
    <scope>NUCLEOTIDE SEQUENCE</scope>
    <source>
        <strain evidence="2">DSM 45618</strain>
    </source>
</reference>